<reference evidence="2 3" key="1">
    <citation type="submission" date="2020-07" db="EMBL/GenBank/DDBJ databases">
        <title>Genomic Encyclopedia of Type Strains, Phase IV (KMG-IV): sequencing the most valuable type-strain genomes for metagenomic binning, comparative biology and taxonomic classification.</title>
        <authorList>
            <person name="Goeker M."/>
        </authorList>
    </citation>
    <scope>NUCLEOTIDE SEQUENCE [LARGE SCALE GENOMIC DNA]</scope>
    <source>
        <strain evidence="2 3">DSM 17721</strain>
    </source>
</reference>
<proteinExistence type="predicted"/>
<dbReference type="Pfam" id="PF04463">
    <property type="entry name" value="2-thiour_desulf"/>
    <property type="match status" value="1"/>
</dbReference>
<dbReference type="EMBL" id="JACDUS010000004">
    <property type="protein sequence ID" value="MBA2881514.1"/>
    <property type="molecule type" value="Genomic_DNA"/>
</dbReference>
<keyword evidence="3" id="KW-1185">Reference proteome</keyword>
<protein>
    <submittedName>
        <fullName evidence="2">Uncharacterized protein YbgA (DUF1722 family)/uncharacterized protein YbbK (DUF523 family)</fullName>
    </submittedName>
</protein>
<dbReference type="InterPro" id="IPR017087">
    <property type="entry name" value="UCP037004"/>
</dbReference>
<dbReference type="Proteomes" id="UP000525298">
    <property type="component" value="Unassembled WGS sequence"/>
</dbReference>
<gene>
    <name evidence="2" type="ORF">HNR65_001841</name>
</gene>
<dbReference type="RefSeq" id="WP_181551166.1">
    <property type="nucleotide sequence ID" value="NZ_JACDUS010000004.1"/>
</dbReference>
<dbReference type="PANTHER" id="PTHR30087">
    <property type="entry name" value="INNER MEMBRANE PROTEIN"/>
    <property type="match status" value="1"/>
</dbReference>
<organism evidence="2 3">
    <name type="scientific">Desulfosalsimonas propionicica</name>
    <dbReference type="NCBI Taxonomy" id="332175"/>
    <lineage>
        <taxon>Bacteria</taxon>
        <taxon>Pseudomonadati</taxon>
        <taxon>Thermodesulfobacteriota</taxon>
        <taxon>Desulfobacteria</taxon>
        <taxon>Desulfobacterales</taxon>
        <taxon>Desulfosalsimonadaceae</taxon>
        <taxon>Desulfosalsimonas</taxon>
    </lineage>
</organism>
<dbReference type="AlphaFoldDB" id="A0A7W0C9F6"/>
<comment type="caution">
    <text evidence="2">The sequence shown here is derived from an EMBL/GenBank/DDBJ whole genome shotgun (WGS) entry which is preliminary data.</text>
</comment>
<dbReference type="Pfam" id="PF08349">
    <property type="entry name" value="DUF1722"/>
    <property type="match status" value="1"/>
</dbReference>
<dbReference type="PIRSF" id="PIRSF037004">
    <property type="entry name" value="UCP037004"/>
    <property type="match status" value="1"/>
</dbReference>
<evidence type="ECO:0000313" key="3">
    <source>
        <dbReference type="Proteomes" id="UP000525298"/>
    </source>
</evidence>
<evidence type="ECO:0000259" key="1">
    <source>
        <dbReference type="Pfam" id="PF08349"/>
    </source>
</evidence>
<dbReference type="InterPro" id="IPR007553">
    <property type="entry name" value="2-thiour_desulf"/>
</dbReference>
<evidence type="ECO:0000313" key="2">
    <source>
        <dbReference type="EMBL" id="MBA2881514.1"/>
    </source>
</evidence>
<accession>A0A7W0C9F6</accession>
<sequence>MEDRIKLGVSACLLGENVRYNGGHKLDHFLRDTLGQYVDYVPVCPEVEAGFGVPRETMQLVGDVDAPRLVKTKSRTDHTDQMRQWAQKRVKELEKEDLCGYIFKKDSPSSGLMRVKVYNEKGMPEKKGVGLFAREFVDHFPLIPVEEEGRLHDPKLRENFIEQIFTLKRWRDTLLKNPGTGGMVDFHSRNKLLLMAHSPEYARSMGKLMAGAAKMDQDAFRGEYEAQLIAAMRLKTTTKKHINVLQHIMGYFKKQLSADEKQELLETFDRFRAGHLPLLVPITLLNHYIRKYDQKYLKQQTYLNPHPIELKLRTYV</sequence>
<dbReference type="PANTHER" id="PTHR30087:SF0">
    <property type="entry name" value="INNER MEMBRANE PROTEIN"/>
    <property type="match status" value="1"/>
</dbReference>
<feature type="domain" description="DUF1722" evidence="1">
    <location>
        <begin position="191"/>
        <end position="307"/>
    </location>
</feature>
<dbReference type="InterPro" id="IPR013560">
    <property type="entry name" value="DUF1722"/>
</dbReference>
<name>A0A7W0C9F6_9BACT</name>